<evidence type="ECO:0000313" key="4">
    <source>
        <dbReference type="Proteomes" id="UP001215598"/>
    </source>
</evidence>
<feature type="region of interest" description="Disordered" evidence="1">
    <location>
        <begin position="298"/>
        <end position="321"/>
    </location>
</feature>
<protein>
    <submittedName>
        <fullName evidence="2">Uncharacterized protein</fullName>
    </submittedName>
</protein>
<accession>A0AAD7HI39</accession>
<gene>
    <name evidence="3" type="ORF">B0H16DRAFT_1011072</name>
    <name evidence="2" type="ORF">B0H16DRAFT_376080</name>
</gene>
<dbReference type="AlphaFoldDB" id="A0AAD7HI39"/>
<keyword evidence="4" id="KW-1185">Reference proteome</keyword>
<reference evidence="2" key="1">
    <citation type="submission" date="2023-03" db="EMBL/GenBank/DDBJ databases">
        <title>Massive genome expansion in bonnet fungi (Mycena s.s.) driven by repeated elements and novel gene families across ecological guilds.</title>
        <authorList>
            <consortium name="Lawrence Berkeley National Laboratory"/>
            <person name="Harder C.B."/>
            <person name="Miyauchi S."/>
            <person name="Viragh M."/>
            <person name="Kuo A."/>
            <person name="Thoen E."/>
            <person name="Andreopoulos B."/>
            <person name="Lu D."/>
            <person name="Skrede I."/>
            <person name="Drula E."/>
            <person name="Henrissat B."/>
            <person name="Morin E."/>
            <person name="Kohler A."/>
            <person name="Barry K."/>
            <person name="LaButti K."/>
            <person name="Morin E."/>
            <person name="Salamov A."/>
            <person name="Lipzen A."/>
            <person name="Mereny Z."/>
            <person name="Hegedus B."/>
            <person name="Baldrian P."/>
            <person name="Stursova M."/>
            <person name="Weitz H."/>
            <person name="Taylor A."/>
            <person name="Grigoriev I.V."/>
            <person name="Nagy L.G."/>
            <person name="Martin F."/>
            <person name="Kauserud H."/>
        </authorList>
    </citation>
    <scope>NUCLEOTIDE SEQUENCE</scope>
    <source>
        <strain evidence="2">CBHHK182m</strain>
    </source>
</reference>
<dbReference type="EMBL" id="JARKIB010000091">
    <property type="protein sequence ID" value="KAJ7743371.1"/>
    <property type="molecule type" value="Genomic_DNA"/>
</dbReference>
<comment type="caution">
    <text evidence="2">The sequence shown here is derived from an EMBL/GenBank/DDBJ whole genome shotgun (WGS) entry which is preliminary data.</text>
</comment>
<dbReference type="Proteomes" id="UP001215598">
    <property type="component" value="Unassembled WGS sequence"/>
</dbReference>
<proteinExistence type="predicted"/>
<dbReference type="EMBL" id="JARKIB010000231">
    <property type="protein sequence ID" value="KAJ7721266.1"/>
    <property type="molecule type" value="Genomic_DNA"/>
</dbReference>
<sequence>MSDRDLYSRLLLTTGNGYPLSYPQPSDELSPECQARGLEIGDVGALSSDGSFNVFFNICRPHDDPANRLGVPVGFEHIDLGSDPFISNKTCHLPGSHISNTKVEKRRLDLDAQVDNVFSPVGAGAVIGVSSASTKAAILLLPDGASRLDLRFVNTFKDLALRHAQSWYAFVTTLRTGVENGDLYLITGTDKSVSWGVAAARHHTKRGHISLKLSAVQTGSAGGSHAWSWEANSTFADMGPRRPPGEAQSTQNQTVFLRGYRIAIPLGKKPSQVVLVPDSKPATFFRWLKSFGWSTTPTAAVEPPRDNGSAPHNDDSSTPRTKRMVAVEYSPTTRPFHPADAINKRILESFPEASAAVIHDDEWTSVLEQNEEAIPDESELIRRIFARYETTSMFGTRNTTN</sequence>
<organism evidence="2 4">
    <name type="scientific">Mycena metata</name>
    <dbReference type="NCBI Taxonomy" id="1033252"/>
    <lineage>
        <taxon>Eukaryota</taxon>
        <taxon>Fungi</taxon>
        <taxon>Dikarya</taxon>
        <taxon>Basidiomycota</taxon>
        <taxon>Agaricomycotina</taxon>
        <taxon>Agaricomycetes</taxon>
        <taxon>Agaricomycetidae</taxon>
        <taxon>Agaricales</taxon>
        <taxon>Marasmiineae</taxon>
        <taxon>Mycenaceae</taxon>
        <taxon>Mycena</taxon>
    </lineage>
</organism>
<evidence type="ECO:0000313" key="2">
    <source>
        <dbReference type="EMBL" id="KAJ7721266.1"/>
    </source>
</evidence>
<evidence type="ECO:0000256" key="1">
    <source>
        <dbReference type="SAM" id="MobiDB-lite"/>
    </source>
</evidence>
<evidence type="ECO:0000313" key="3">
    <source>
        <dbReference type="EMBL" id="KAJ7743371.1"/>
    </source>
</evidence>
<name>A0AAD7HI39_9AGAR</name>